<organism evidence="3 4">
    <name type="scientific">Thalassiosira oceanica</name>
    <name type="common">Marine diatom</name>
    <dbReference type="NCBI Taxonomy" id="159749"/>
    <lineage>
        <taxon>Eukaryota</taxon>
        <taxon>Sar</taxon>
        <taxon>Stramenopiles</taxon>
        <taxon>Ochrophyta</taxon>
        <taxon>Bacillariophyta</taxon>
        <taxon>Coscinodiscophyceae</taxon>
        <taxon>Thalassiosirophycidae</taxon>
        <taxon>Thalassiosirales</taxon>
        <taxon>Thalassiosiraceae</taxon>
        <taxon>Thalassiosira</taxon>
    </lineage>
</organism>
<feature type="non-terminal residue" evidence="3">
    <location>
        <position position="407"/>
    </location>
</feature>
<dbReference type="InterPro" id="IPR000626">
    <property type="entry name" value="Ubiquitin-like_dom"/>
</dbReference>
<dbReference type="PRINTS" id="PR00348">
    <property type="entry name" value="UBIQUITIN"/>
</dbReference>
<accession>K0S366</accession>
<proteinExistence type="predicted"/>
<dbReference type="Proteomes" id="UP000266841">
    <property type="component" value="Unassembled WGS sequence"/>
</dbReference>
<dbReference type="SMART" id="SM00213">
    <property type="entry name" value="UBQ"/>
    <property type="match status" value="1"/>
</dbReference>
<comment type="caution">
    <text evidence="3">The sequence shown here is derived from an EMBL/GenBank/DDBJ whole genome shotgun (WGS) entry which is preliminary data.</text>
</comment>
<protein>
    <recommendedName>
        <fullName evidence="2">Ubiquitin-like domain-containing protein</fullName>
    </recommendedName>
</protein>
<feature type="domain" description="Ubiquitin-like" evidence="2">
    <location>
        <begin position="346"/>
        <end position="407"/>
    </location>
</feature>
<feature type="region of interest" description="Disordered" evidence="1">
    <location>
        <begin position="1"/>
        <end position="57"/>
    </location>
</feature>
<dbReference type="FunFam" id="3.10.20.90:FF:000160">
    <property type="entry name" value="Polyubiquitin-C"/>
    <property type="match status" value="1"/>
</dbReference>
<dbReference type="eggNOG" id="KOG0001">
    <property type="taxonomic scope" value="Eukaryota"/>
</dbReference>
<feature type="compositionally biased region" description="Basic and acidic residues" evidence="1">
    <location>
        <begin position="1"/>
        <end position="10"/>
    </location>
</feature>
<dbReference type="InterPro" id="IPR029071">
    <property type="entry name" value="Ubiquitin-like_domsf"/>
</dbReference>
<name>K0S366_THAOC</name>
<evidence type="ECO:0000313" key="4">
    <source>
        <dbReference type="Proteomes" id="UP000266841"/>
    </source>
</evidence>
<dbReference type="PROSITE" id="PS00299">
    <property type="entry name" value="UBIQUITIN_1"/>
    <property type="match status" value="1"/>
</dbReference>
<dbReference type="EMBL" id="AGNL01020946">
    <property type="protein sequence ID" value="EJK60543.1"/>
    <property type="molecule type" value="Genomic_DNA"/>
</dbReference>
<dbReference type="InterPro" id="IPR019954">
    <property type="entry name" value="Ubiquitin_CS"/>
</dbReference>
<sequence length="407" mass="43628">MGPEDKETEAGRVTLLEAGCAGSRSKQPPLPTASPEQLVDENKVHGTVAGRSSQSLSPCLDIMMPPIPPTLSIDESSGGSDDALARLVRAAVKKRLAADPKSVAFSAASLAGTAFVANSTLTVVGRISDDEISSVSCEEISNDSSSGGSDDALARLGRAAVKISAVSCSAFMAADVRDEGDENDIPTEEKDRLQELVDDALADMLQQYFHDNNIDEVEFDPNVKVLDPKAAVLKVQIKHDDDISVLTPLSVWDEISVATSSSRGHSIASNENKELQLPAWIWGFTGYFSAKRVGMGSLGQWWYAVVAGTKDGTGAWPTPAQPDNGLPMDTALEAESSRMIRRRGGMQIFVKTLTGKIITLDVDPSETINNVKAKIQDEEGIPPDQQRLIFTGKQLEDGRTLLDYNVQ</sequence>
<keyword evidence="4" id="KW-1185">Reference proteome</keyword>
<dbReference type="Pfam" id="PF00240">
    <property type="entry name" value="ubiquitin"/>
    <property type="match status" value="1"/>
</dbReference>
<dbReference type="OrthoDB" id="419317at2759"/>
<dbReference type="InterPro" id="IPR019956">
    <property type="entry name" value="Ubiquitin_dom"/>
</dbReference>
<evidence type="ECO:0000313" key="3">
    <source>
        <dbReference type="EMBL" id="EJK60543.1"/>
    </source>
</evidence>
<gene>
    <name evidence="3" type="ORF">THAOC_19080</name>
</gene>
<reference evidence="3 4" key="1">
    <citation type="journal article" date="2012" name="Genome Biol.">
        <title>Genome and low-iron response of an oceanic diatom adapted to chronic iron limitation.</title>
        <authorList>
            <person name="Lommer M."/>
            <person name="Specht M."/>
            <person name="Roy A.S."/>
            <person name="Kraemer L."/>
            <person name="Andreson R."/>
            <person name="Gutowska M.A."/>
            <person name="Wolf J."/>
            <person name="Bergner S.V."/>
            <person name="Schilhabel M.B."/>
            <person name="Klostermeier U.C."/>
            <person name="Beiko R.G."/>
            <person name="Rosenstiel P."/>
            <person name="Hippler M."/>
            <person name="Laroche J."/>
        </authorList>
    </citation>
    <scope>NUCLEOTIDE SEQUENCE [LARGE SCALE GENOMIC DNA]</scope>
    <source>
        <strain evidence="3 4">CCMP1005</strain>
    </source>
</reference>
<dbReference type="SUPFAM" id="SSF54236">
    <property type="entry name" value="Ubiquitin-like"/>
    <property type="match status" value="1"/>
</dbReference>
<evidence type="ECO:0000256" key="1">
    <source>
        <dbReference type="SAM" id="MobiDB-lite"/>
    </source>
</evidence>
<evidence type="ECO:0000259" key="2">
    <source>
        <dbReference type="PROSITE" id="PS50053"/>
    </source>
</evidence>
<dbReference type="Gene3D" id="3.10.20.90">
    <property type="entry name" value="Phosphatidylinositol 3-kinase Catalytic Subunit, Chain A, domain 1"/>
    <property type="match status" value="1"/>
</dbReference>
<dbReference type="AlphaFoldDB" id="K0S366"/>
<dbReference type="InterPro" id="IPR050158">
    <property type="entry name" value="Ubiquitin_ubiquitin-like"/>
</dbReference>
<dbReference type="PANTHER" id="PTHR10666">
    <property type="entry name" value="UBIQUITIN"/>
    <property type="match status" value="1"/>
</dbReference>
<dbReference type="PROSITE" id="PS50053">
    <property type="entry name" value="UBIQUITIN_2"/>
    <property type="match status" value="1"/>
</dbReference>